<sequence length="293" mass="33380">MRKKGWIIYNGNLYTTKFSEQVEWLKRTATAYNFDMEAIPNNQLLVTVENGQSKLLTEKTLPDFVFFWDKDLVLARQLEQLGVRLFNSARTIEISDDKALTTTALADHGIAMPKTIMAPKVFLQLEDDRHLQQVINSLGFPMILKECFGSFGEQVYFVEDEQSLRQKARELANKPFLFQEYLQSSYGRDIRLHVVGDKVVASMLRKAENDFRANVTAGGKMYPYEPTSLEKELAVTCSQLIGADFAGVDILFGEHDEPVICEINSNAHFKNIFDCTGIDITMDMMSYIKEQIG</sequence>
<keyword evidence="6" id="KW-0436">Ligase</keyword>
<dbReference type="GO" id="GO:0016874">
    <property type="term" value="F:ligase activity"/>
    <property type="evidence" value="ECO:0007669"/>
    <property type="project" value="UniProtKB-KW"/>
</dbReference>
<dbReference type="EMBL" id="CP095072">
    <property type="protein sequence ID" value="UOQ48898.1"/>
    <property type="molecule type" value="Genomic_DNA"/>
</dbReference>
<reference evidence="6 7" key="1">
    <citation type="submission" date="2022-04" db="EMBL/GenBank/DDBJ databases">
        <title>Gracilibacillus sp. isolated from saltern.</title>
        <authorList>
            <person name="Won M."/>
            <person name="Lee C.-M."/>
            <person name="Woen H.-Y."/>
            <person name="Kwon S.-W."/>
        </authorList>
    </citation>
    <scope>NUCLEOTIDE SEQUENCE [LARGE SCALE GENOMIC DNA]</scope>
    <source>
        <strain evidence="6 7">SSWR10-1</strain>
    </source>
</reference>
<evidence type="ECO:0000313" key="7">
    <source>
        <dbReference type="Proteomes" id="UP000831782"/>
    </source>
</evidence>
<evidence type="ECO:0000313" key="6">
    <source>
        <dbReference type="EMBL" id="UOQ48898.1"/>
    </source>
</evidence>
<keyword evidence="3 4" id="KW-0067">ATP-binding</keyword>
<dbReference type="Gene3D" id="3.30.470.20">
    <property type="entry name" value="ATP-grasp fold, B domain"/>
    <property type="match status" value="1"/>
</dbReference>
<dbReference type="Proteomes" id="UP000831782">
    <property type="component" value="Chromosome"/>
</dbReference>
<accession>A0ABY4EXB9</accession>
<evidence type="ECO:0000259" key="5">
    <source>
        <dbReference type="PROSITE" id="PS50975"/>
    </source>
</evidence>
<dbReference type="PROSITE" id="PS50975">
    <property type="entry name" value="ATP_GRASP"/>
    <property type="match status" value="1"/>
</dbReference>
<keyword evidence="7" id="KW-1185">Reference proteome</keyword>
<dbReference type="Pfam" id="PF08443">
    <property type="entry name" value="RimK"/>
    <property type="match status" value="1"/>
</dbReference>
<gene>
    <name evidence="6" type="ORF">MUN88_01795</name>
</gene>
<dbReference type="Gene3D" id="3.40.50.20">
    <property type="match status" value="1"/>
</dbReference>
<dbReference type="InterPro" id="IPR004666">
    <property type="entry name" value="Rp_bS6_RimK/Lys_biosynth_LsyX"/>
</dbReference>
<dbReference type="RefSeq" id="WP_244720128.1">
    <property type="nucleotide sequence ID" value="NZ_CP095072.1"/>
</dbReference>
<evidence type="ECO:0000256" key="4">
    <source>
        <dbReference type="PROSITE-ProRule" id="PRU00409"/>
    </source>
</evidence>
<dbReference type="SUPFAM" id="SSF56059">
    <property type="entry name" value="Glutathione synthetase ATP-binding domain-like"/>
    <property type="match status" value="1"/>
</dbReference>
<dbReference type="InterPro" id="IPR011761">
    <property type="entry name" value="ATP-grasp"/>
</dbReference>
<keyword evidence="1" id="KW-0479">Metal-binding</keyword>
<dbReference type="PANTHER" id="PTHR21621:SF2">
    <property type="entry name" value="COENZYME GAMMA-F420-2:ALPHA-L-GLUTAMATE LIGASE"/>
    <property type="match status" value="1"/>
</dbReference>
<dbReference type="PANTHER" id="PTHR21621">
    <property type="entry name" value="RIBOSOMAL PROTEIN S6 MODIFICATION PROTEIN"/>
    <property type="match status" value="1"/>
</dbReference>
<dbReference type="NCBIfam" id="TIGR00768">
    <property type="entry name" value="rimK_fam"/>
    <property type="match status" value="1"/>
</dbReference>
<protein>
    <submittedName>
        <fullName evidence="6">RimK family alpha-L-glutamate ligase</fullName>
    </submittedName>
</protein>
<evidence type="ECO:0000256" key="1">
    <source>
        <dbReference type="ARBA" id="ARBA00022723"/>
    </source>
</evidence>
<organism evidence="6 7">
    <name type="scientific">Gracilibacillus caseinilyticus</name>
    <dbReference type="NCBI Taxonomy" id="2932256"/>
    <lineage>
        <taxon>Bacteria</taxon>
        <taxon>Bacillati</taxon>
        <taxon>Bacillota</taxon>
        <taxon>Bacilli</taxon>
        <taxon>Bacillales</taxon>
        <taxon>Bacillaceae</taxon>
        <taxon>Gracilibacillus</taxon>
    </lineage>
</organism>
<dbReference type="InterPro" id="IPR013815">
    <property type="entry name" value="ATP_grasp_subdomain_1"/>
</dbReference>
<evidence type="ECO:0000256" key="2">
    <source>
        <dbReference type="ARBA" id="ARBA00022741"/>
    </source>
</evidence>
<feature type="domain" description="ATP-grasp" evidence="5">
    <location>
        <begin position="102"/>
        <end position="289"/>
    </location>
</feature>
<evidence type="ECO:0000256" key="3">
    <source>
        <dbReference type="ARBA" id="ARBA00022840"/>
    </source>
</evidence>
<name>A0ABY4EXB9_9BACI</name>
<dbReference type="Gene3D" id="3.30.1490.20">
    <property type="entry name" value="ATP-grasp fold, A domain"/>
    <property type="match status" value="1"/>
</dbReference>
<proteinExistence type="predicted"/>
<dbReference type="InterPro" id="IPR013651">
    <property type="entry name" value="ATP-grasp_RimK-type"/>
</dbReference>
<keyword evidence="2 4" id="KW-0547">Nucleotide-binding</keyword>